<feature type="non-terminal residue" evidence="4">
    <location>
        <position position="125"/>
    </location>
</feature>
<sequence length="125" mass="14587">IWDYLSLVPRRQAKKFSIFIFIFILQVHEKTIVIDRRKSFIGGLCFGRYDTSAHQLSDFSHASEHYSIWPGQDYVNSRVKDFVNVNSAVQSWASALLDKKTNARMPFHDHVFSNSGRRTMFKKLS</sequence>
<dbReference type="GO" id="GO:0004630">
    <property type="term" value="F:phospholipase D activity"/>
    <property type="evidence" value="ECO:0007669"/>
    <property type="project" value="UniProtKB-EC"/>
</dbReference>
<dbReference type="EMBL" id="CAJVPV010059377">
    <property type="protein sequence ID" value="CAG8788815.1"/>
    <property type="molecule type" value="Genomic_DNA"/>
</dbReference>
<dbReference type="AlphaFoldDB" id="A0A9N9JND2"/>
<organism evidence="4 5">
    <name type="scientific">Acaulospora morrowiae</name>
    <dbReference type="NCBI Taxonomy" id="94023"/>
    <lineage>
        <taxon>Eukaryota</taxon>
        <taxon>Fungi</taxon>
        <taxon>Fungi incertae sedis</taxon>
        <taxon>Mucoromycota</taxon>
        <taxon>Glomeromycotina</taxon>
        <taxon>Glomeromycetes</taxon>
        <taxon>Diversisporales</taxon>
        <taxon>Acaulosporaceae</taxon>
        <taxon>Acaulospora</taxon>
    </lineage>
</organism>
<keyword evidence="2" id="KW-0677">Repeat</keyword>
<dbReference type="PANTHER" id="PTHR18896:SF76">
    <property type="entry name" value="PHOSPHOLIPASE"/>
    <property type="match status" value="1"/>
</dbReference>
<proteinExistence type="predicted"/>
<keyword evidence="3" id="KW-0443">Lipid metabolism</keyword>
<evidence type="ECO:0000313" key="4">
    <source>
        <dbReference type="EMBL" id="CAG8788815.1"/>
    </source>
</evidence>
<dbReference type="SUPFAM" id="SSF56024">
    <property type="entry name" value="Phospholipase D/nuclease"/>
    <property type="match status" value="1"/>
</dbReference>
<comment type="catalytic activity">
    <reaction evidence="1">
        <text>a 1,2-diacyl-sn-glycero-3-phosphocholine + H2O = a 1,2-diacyl-sn-glycero-3-phosphate + choline + H(+)</text>
        <dbReference type="Rhea" id="RHEA:14445"/>
        <dbReference type="ChEBI" id="CHEBI:15354"/>
        <dbReference type="ChEBI" id="CHEBI:15377"/>
        <dbReference type="ChEBI" id="CHEBI:15378"/>
        <dbReference type="ChEBI" id="CHEBI:57643"/>
        <dbReference type="ChEBI" id="CHEBI:58608"/>
        <dbReference type="EC" id="3.1.4.4"/>
    </reaction>
</comment>
<dbReference type="PANTHER" id="PTHR18896">
    <property type="entry name" value="PHOSPHOLIPASE D"/>
    <property type="match status" value="1"/>
</dbReference>
<evidence type="ECO:0000256" key="2">
    <source>
        <dbReference type="ARBA" id="ARBA00022737"/>
    </source>
</evidence>
<feature type="non-terminal residue" evidence="4">
    <location>
        <position position="1"/>
    </location>
</feature>
<dbReference type="Proteomes" id="UP000789342">
    <property type="component" value="Unassembled WGS sequence"/>
</dbReference>
<dbReference type="OrthoDB" id="14911at2759"/>
<gene>
    <name evidence="4" type="ORF">AMORRO_LOCUS17959</name>
</gene>
<protein>
    <submittedName>
        <fullName evidence="4">18009_t:CDS:1</fullName>
    </submittedName>
</protein>
<comment type="caution">
    <text evidence="4">The sequence shown here is derived from an EMBL/GenBank/DDBJ whole genome shotgun (WGS) entry which is preliminary data.</text>
</comment>
<reference evidence="4" key="1">
    <citation type="submission" date="2021-06" db="EMBL/GenBank/DDBJ databases">
        <authorList>
            <person name="Kallberg Y."/>
            <person name="Tangrot J."/>
            <person name="Rosling A."/>
        </authorList>
    </citation>
    <scope>NUCLEOTIDE SEQUENCE</scope>
    <source>
        <strain evidence="4">CL551</strain>
    </source>
</reference>
<keyword evidence="5" id="KW-1185">Reference proteome</keyword>
<dbReference type="GO" id="GO:0009395">
    <property type="term" value="P:phospholipid catabolic process"/>
    <property type="evidence" value="ECO:0007669"/>
    <property type="project" value="TreeGrafter"/>
</dbReference>
<evidence type="ECO:0000256" key="1">
    <source>
        <dbReference type="ARBA" id="ARBA00000798"/>
    </source>
</evidence>
<evidence type="ECO:0000256" key="3">
    <source>
        <dbReference type="ARBA" id="ARBA00023098"/>
    </source>
</evidence>
<accession>A0A9N9JND2</accession>
<name>A0A9N9JND2_9GLOM</name>
<dbReference type="InterPro" id="IPR015679">
    <property type="entry name" value="PLipase_D_fam"/>
</dbReference>
<evidence type="ECO:0000313" key="5">
    <source>
        <dbReference type="Proteomes" id="UP000789342"/>
    </source>
</evidence>